<keyword evidence="1" id="KW-0175">Coiled coil</keyword>
<comment type="caution">
    <text evidence="3">The sequence shown here is derived from an EMBL/GenBank/DDBJ whole genome shotgun (WGS) entry which is preliminary data.</text>
</comment>
<evidence type="ECO:0000256" key="2">
    <source>
        <dbReference type="SAM" id="MobiDB-lite"/>
    </source>
</evidence>
<feature type="coiled-coil region" evidence="1">
    <location>
        <begin position="144"/>
        <end position="171"/>
    </location>
</feature>
<gene>
    <name evidence="3" type="ORF">QBC35DRAFT_453902</name>
</gene>
<name>A0AAN7AGH0_9PEZI</name>
<dbReference type="Proteomes" id="UP001302126">
    <property type="component" value="Unassembled WGS sequence"/>
</dbReference>
<evidence type="ECO:0000256" key="1">
    <source>
        <dbReference type="SAM" id="Coils"/>
    </source>
</evidence>
<sequence>MGVQYPATDRSEDASNESDETEIAQLKMSLIHLQDALNDMDDIIRRQQGTIQQQARIQAKATALKDLVKELDLQLRLQRRANQELNKALKIQNLKVTLNKQRVDRERVISEQKAQLDAAKLRQAPSASTVSQAPTTRPDDALAISELEEILAHQQSIIDEMERIIEEERSKQAQMRTSCRIILEQFQRKILVQQRTIKSLTATVRNQNRKFAALNHLRELREKLIVALRAECNSLETRLEAMRGYITRLCQTMFEPNQPEDPGSQDERITILVEFEQPKARFAAIRAVTDDQPEYKIRLKTWINAYHGAKWWFIVFLLQWFITHPDELTLAMALETPCPEDIEHIWEGDEKEEKLYLRLERVVEFAFARLKTMMAAIGFLERSLPDLRKQLGDKERLLEEHQQELARLNLPFCLEKNANRTLSKKIRARDSKILDLTNYIHHQESTISAFNQDRMCSTGVGPRGLTSAYSDPTGDGGWKGHKHKHQDNALKERATDSIKP</sequence>
<feature type="region of interest" description="Disordered" evidence="2">
    <location>
        <begin position="462"/>
        <end position="500"/>
    </location>
</feature>
<reference evidence="3" key="2">
    <citation type="submission" date="2023-05" db="EMBL/GenBank/DDBJ databases">
        <authorList>
            <consortium name="Lawrence Berkeley National Laboratory"/>
            <person name="Steindorff A."/>
            <person name="Hensen N."/>
            <person name="Bonometti L."/>
            <person name="Westerberg I."/>
            <person name="Brannstrom I.O."/>
            <person name="Guillou S."/>
            <person name="Cros-Aarteil S."/>
            <person name="Calhoun S."/>
            <person name="Haridas S."/>
            <person name="Kuo A."/>
            <person name="Mondo S."/>
            <person name="Pangilinan J."/>
            <person name="Riley R."/>
            <person name="Labutti K."/>
            <person name="Andreopoulos B."/>
            <person name="Lipzen A."/>
            <person name="Chen C."/>
            <person name="Yanf M."/>
            <person name="Daum C."/>
            <person name="Ng V."/>
            <person name="Clum A."/>
            <person name="Ohm R."/>
            <person name="Martin F."/>
            <person name="Silar P."/>
            <person name="Natvig D."/>
            <person name="Lalanne C."/>
            <person name="Gautier V."/>
            <person name="Ament-Velasquez S.L."/>
            <person name="Kruys A."/>
            <person name="Hutchinson M.I."/>
            <person name="Powell A.J."/>
            <person name="Barry K."/>
            <person name="Miller A.N."/>
            <person name="Grigoriev I.V."/>
            <person name="Debuchy R."/>
            <person name="Gladieux P."/>
            <person name="Thoren M.H."/>
            <person name="Johannesson H."/>
        </authorList>
    </citation>
    <scope>NUCLEOTIDE SEQUENCE</scope>
    <source>
        <strain evidence="3">PSN309</strain>
    </source>
</reference>
<reference evidence="3" key="1">
    <citation type="journal article" date="2023" name="Mol. Phylogenet. Evol.">
        <title>Genome-scale phylogeny and comparative genomics of the fungal order Sordariales.</title>
        <authorList>
            <person name="Hensen N."/>
            <person name="Bonometti L."/>
            <person name="Westerberg I."/>
            <person name="Brannstrom I.O."/>
            <person name="Guillou S."/>
            <person name="Cros-Aarteil S."/>
            <person name="Calhoun S."/>
            <person name="Haridas S."/>
            <person name="Kuo A."/>
            <person name="Mondo S."/>
            <person name="Pangilinan J."/>
            <person name="Riley R."/>
            <person name="LaButti K."/>
            <person name="Andreopoulos B."/>
            <person name="Lipzen A."/>
            <person name="Chen C."/>
            <person name="Yan M."/>
            <person name="Daum C."/>
            <person name="Ng V."/>
            <person name="Clum A."/>
            <person name="Steindorff A."/>
            <person name="Ohm R.A."/>
            <person name="Martin F."/>
            <person name="Silar P."/>
            <person name="Natvig D.O."/>
            <person name="Lalanne C."/>
            <person name="Gautier V."/>
            <person name="Ament-Velasquez S.L."/>
            <person name="Kruys A."/>
            <person name="Hutchinson M.I."/>
            <person name="Powell A.J."/>
            <person name="Barry K."/>
            <person name="Miller A.N."/>
            <person name="Grigoriev I.V."/>
            <person name="Debuchy R."/>
            <person name="Gladieux P."/>
            <person name="Hiltunen Thoren M."/>
            <person name="Johannesson H."/>
        </authorList>
    </citation>
    <scope>NUCLEOTIDE SEQUENCE</scope>
    <source>
        <strain evidence="3">PSN309</strain>
    </source>
</reference>
<protein>
    <submittedName>
        <fullName evidence="3">Uncharacterized protein</fullName>
    </submittedName>
</protein>
<dbReference type="AlphaFoldDB" id="A0AAN7AGH0"/>
<organism evidence="3 4">
    <name type="scientific">Podospora australis</name>
    <dbReference type="NCBI Taxonomy" id="1536484"/>
    <lineage>
        <taxon>Eukaryota</taxon>
        <taxon>Fungi</taxon>
        <taxon>Dikarya</taxon>
        <taxon>Ascomycota</taxon>
        <taxon>Pezizomycotina</taxon>
        <taxon>Sordariomycetes</taxon>
        <taxon>Sordariomycetidae</taxon>
        <taxon>Sordariales</taxon>
        <taxon>Podosporaceae</taxon>
        <taxon>Podospora</taxon>
    </lineage>
</organism>
<accession>A0AAN7AGH0</accession>
<dbReference type="EMBL" id="MU864440">
    <property type="protein sequence ID" value="KAK4185754.1"/>
    <property type="molecule type" value="Genomic_DNA"/>
</dbReference>
<proteinExistence type="predicted"/>
<evidence type="ECO:0000313" key="4">
    <source>
        <dbReference type="Proteomes" id="UP001302126"/>
    </source>
</evidence>
<keyword evidence="4" id="KW-1185">Reference proteome</keyword>
<feature type="compositionally biased region" description="Basic and acidic residues" evidence="2">
    <location>
        <begin position="486"/>
        <end position="500"/>
    </location>
</feature>
<evidence type="ECO:0000313" key="3">
    <source>
        <dbReference type="EMBL" id="KAK4185754.1"/>
    </source>
</evidence>